<dbReference type="RefSeq" id="WP_036150479.1">
    <property type="nucleotide sequence ID" value="NZ_AVCX01000023.1"/>
</dbReference>
<evidence type="ECO:0000313" key="2">
    <source>
        <dbReference type="Proteomes" id="UP000030437"/>
    </source>
</evidence>
<name>A0A0A3IUG8_9BACI</name>
<evidence type="ECO:0000313" key="1">
    <source>
        <dbReference type="EMBL" id="KGR88399.1"/>
    </source>
</evidence>
<dbReference type="OrthoDB" id="2915142at2"/>
<dbReference type="Proteomes" id="UP000030437">
    <property type="component" value="Unassembled WGS sequence"/>
</dbReference>
<reference evidence="1 2" key="1">
    <citation type="submission" date="2014-02" db="EMBL/GenBank/DDBJ databases">
        <title>Draft genome sequence of Lysinibacillus odysseyi NBRC 100172.</title>
        <authorList>
            <person name="Zhang F."/>
            <person name="Wang G."/>
            <person name="Zhang L."/>
        </authorList>
    </citation>
    <scope>NUCLEOTIDE SEQUENCE [LARGE SCALE GENOMIC DNA]</scope>
    <source>
        <strain evidence="1 2">NBRC 100172</strain>
    </source>
</reference>
<dbReference type="AlphaFoldDB" id="A0A0A3IUG8"/>
<comment type="caution">
    <text evidence="1">The sequence shown here is derived from an EMBL/GenBank/DDBJ whole genome shotgun (WGS) entry which is preliminary data.</text>
</comment>
<sequence length="154" mass="17814">MRVQKVELKELEFVEVNGEFEQQFTNQKTYPAFLTNAAIKRGHDMGMIESSLWEDLLKIKGLETVVNGADEEAALQAMNTFDEQKLISVVYLAVIGANRQLSYSFEEFLERYHYSFEETIQLYANLLVNMISSSPNEFSKELTKATKKSKKKRR</sequence>
<protein>
    <submittedName>
        <fullName evidence="1">Uncharacterized protein</fullName>
    </submittedName>
</protein>
<keyword evidence="2" id="KW-1185">Reference proteome</keyword>
<dbReference type="eggNOG" id="ENOG502ZCSK">
    <property type="taxonomic scope" value="Bacteria"/>
</dbReference>
<organism evidence="1 2">
    <name type="scientific">Lysinibacillus odysseyi 34hs-1 = NBRC 100172</name>
    <dbReference type="NCBI Taxonomy" id="1220589"/>
    <lineage>
        <taxon>Bacteria</taxon>
        <taxon>Bacillati</taxon>
        <taxon>Bacillota</taxon>
        <taxon>Bacilli</taxon>
        <taxon>Bacillales</taxon>
        <taxon>Bacillaceae</taxon>
        <taxon>Lysinibacillus</taxon>
    </lineage>
</organism>
<accession>A0A0A3IUG8</accession>
<gene>
    <name evidence="1" type="ORF">CD32_01690</name>
</gene>
<dbReference type="STRING" id="1220589.CD32_01690"/>
<dbReference type="EMBL" id="JPVP01000040">
    <property type="protein sequence ID" value="KGR88399.1"/>
    <property type="molecule type" value="Genomic_DNA"/>
</dbReference>
<proteinExistence type="predicted"/>